<reference evidence="2 3" key="1">
    <citation type="submission" date="2018-06" db="EMBL/GenBank/DDBJ databases">
        <title>Chryseolinea flavus sp. nov., a member of the phylum Bacteroidetes isolated from soil.</title>
        <authorList>
            <person name="Li Y."/>
            <person name="Wang J."/>
        </authorList>
    </citation>
    <scope>NUCLEOTIDE SEQUENCE [LARGE SCALE GENOMIC DNA]</scope>
    <source>
        <strain evidence="2 3">SDU1-6</strain>
    </source>
</reference>
<evidence type="ECO:0008006" key="4">
    <source>
        <dbReference type="Google" id="ProtNLM"/>
    </source>
</evidence>
<dbReference type="Proteomes" id="UP000251889">
    <property type="component" value="Unassembled WGS sequence"/>
</dbReference>
<keyword evidence="1" id="KW-0732">Signal</keyword>
<dbReference type="EMBL" id="QMFY01000002">
    <property type="protein sequence ID" value="RAW02265.1"/>
    <property type="molecule type" value="Genomic_DNA"/>
</dbReference>
<dbReference type="AlphaFoldDB" id="A0A364Y641"/>
<feature type="signal peptide" evidence="1">
    <location>
        <begin position="1"/>
        <end position="19"/>
    </location>
</feature>
<protein>
    <recommendedName>
        <fullName evidence="4">DUF4595 domain-containing protein</fullName>
    </recommendedName>
</protein>
<comment type="caution">
    <text evidence="2">The sequence shown here is derived from an EMBL/GenBank/DDBJ whole genome shotgun (WGS) entry which is preliminary data.</text>
</comment>
<dbReference type="RefSeq" id="WP_112746088.1">
    <property type="nucleotide sequence ID" value="NZ_QMFY01000002.1"/>
</dbReference>
<name>A0A364Y641_9BACT</name>
<feature type="chain" id="PRO_5017049650" description="DUF4595 domain-containing protein" evidence="1">
    <location>
        <begin position="20"/>
        <end position="256"/>
    </location>
</feature>
<dbReference type="Gene3D" id="3.90.930.1">
    <property type="match status" value="1"/>
</dbReference>
<dbReference type="OrthoDB" id="1048580at2"/>
<gene>
    <name evidence="2" type="ORF">DQQ10_06925</name>
</gene>
<evidence type="ECO:0000256" key="1">
    <source>
        <dbReference type="SAM" id="SignalP"/>
    </source>
</evidence>
<evidence type="ECO:0000313" key="3">
    <source>
        <dbReference type="Proteomes" id="UP000251889"/>
    </source>
</evidence>
<proteinExistence type="predicted"/>
<evidence type="ECO:0000313" key="2">
    <source>
        <dbReference type="EMBL" id="RAW02265.1"/>
    </source>
</evidence>
<accession>A0A364Y641</accession>
<sequence>MKTNYLRYALLLTCSVAFMQCSDDEPEKTPICYVTKLPLDDGTLLFTYNDDHQITTAKYEDDDNPDGKYSRTYEYASGKLSKVNYLYNDVVTNYRTFGHESDKIIENVFYKNGEGEFVLDTRYFHYIKNNRIVSRTTAQSSQDFVTSDSAVYTYDSQGQVITKIEYYDNKGEVQTKTEIMYDGKVSPYYISATTDGDNSYFDNTNLSTQNATKFTYSGPGWTESETFTYTYDADGKTLSRKAEWEDTAREITWACE</sequence>
<organism evidence="2 3">
    <name type="scientific">Pseudochryseolinea flava</name>
    <dbReference type="NCBI Taxonomy" id="2059302"/>
    <lineage>
        <taxon>Bacteria</taxon>
        <taxon>Pseudomonadati</taxon>
        <taxon>Bacteroidota</taxon>
        <taxon>Cytophagia</taxon>
        <taxon>Cytophagales</taxon>
        <taxon>Fulvivirgaceae</taxon>
        <taxon>Pseudochryseolinea</taxon>
    </lineage>
</organism>
<keyword evidence="3" id="KW-1185">Reference proteome</keyword>